<organism evidence="5 6">
    <name type="scientific">Fontibacter flavus</name>
    <dbReference type="NCBI Taxonomy" id="654838"/>
    <lineage>
        <taxon>Bacteria</taxon>
        <taxon>Pseudomonadati</taxon>
        <taxon>Bacteroidota</taxon>
        <taxon>Cytophagia</taxon>
        <taxon>Cytophagales</taxon>
        <taxon>Cyclobacteriaceae</taxon>
        <taxon>Fontibacter</taxon>
    </lineage>
</organism>
<dbReference type="Proteomes" id="UP001589797">
    <property type="component" value="Unassembled WGS sequence"/>
</dbReference>
<keyword evidence="6" id="KW-1185">Reference proteome</keyword>
<dbReference type="Gene3D" id="3.40.50.150">
    <property type="entry name" value="Vaccinia Virus protein VP39"/>
    <property type="match status" value="1"/>
</dbReference>
<keyword evidence="3" id="KW-0949">S-adenosyl-L-methionine</keyword>
<evidence type="ECO:0000256" key="1">
    <source>
        <dbReference type="ARBA" id="ARBA00022603"/>
    </source>
</evidence>
<dbReference type="RefSeq" id="WP_382388627.1">
    <property type="nucleotide sequence ID" value="NZ_JBHLWI010000043.1"/>
</dbReference>
<name>A0ABV6FW88_9BACT</name>
<dbReference type="CDD" id="cd02440">
    <property type="entry name" value="AdoMet_MTases"/>
    <property type="match status" value="1"/>
</dbReference>
<feature type="domain" description="Methyltransferase" evidence="4">
    <location>
        <begin position="55"/>
        <end position="156"/>
    </location>
</feature>
<protein>
    <submittedName>
        <fullName evidence="5">Class I SAM-dependent methyltransferase</fullName>
        <ecNumber evidence="5">2.1.-.-</ecNumber>
    </submittedName>
</protein>
<keyword evidence="2 5" id="KW-0808">Transferase</keyword>
<dbReference type="InterPro" id="IPR029063">
    <property type="entry name" value="SAM-dependent_MTases_sf"/>
</dbReference>
<evidence type="ECO:0000259" key="4">
    <source>
        <dbReference type="Pfam" id="PF13847"/>
    </source>
</evidence>
<dbReference type="EC" id="2.1.-.-" evidence="5"/>
<proteinExistence type="predicted"/>
<dbReference type="GO" id="GO:0032259">
    <property type="term" value="P:methylation"/>
    <property type="evidence" value="ECO:0007669"/>
    <property type="project" value="UniProtKB-KW"/>
</dbReference>
<reference evidence="5 6" key="1">
    <citation type="submission" date="2024-09" db="EMBL/GenBank/DDBJ databases">
        <authorList>
            <person name="Sun Q."/>
            <person name="Mori K."/>
        </authorList>
    </citation>
    <scope>NUCLEOTIDE SEQUENCE [LARGE SCALE GENOMIC DNA]</scope>
    <source>
        <strain evidence="5 6">CCM 7650</strain>
    </source>
</reference>
<evidence type="ECO:0000313" key="6">
    <source>
        <dbReference type="Proteomes" id="UP001589797"/>
    </source>
</evidence>
<gene>
    <name evidence="5" type="ORF">ACFFIP_15605</name>
</gene>
<keyword evidence="1 5" id="KW-0489">Methyltransferase</keyword>
<accession>A0ABV6FW88</accession>
<dbReference type="InterPro" id="IPR026170">
    <property type="entry name" value="FAM173A/B"/>
</dbReference>
<dbReference type="PANTHER" id="PTHR13610">
    <property type="entry name" value="METHYLTRANSFERASE DOMAIN-CONTAINING PROTEIN"/>
    <property type="match status" value="1"/>
</dbReference>
<comment type="caution">
    <text evidence="5">The sequence shown here is derived from an EMBL/GenBank/DDBJ whole genome shotgun (WGS) entry which is preliminary data.</text>
</comment>
<dbReference type="EMBL" id="JBHLWI010000043">
    <property type="protein sequence ID" value="MFC0264119.1"/>
    <property type="molecule type" value="Genomic_DNA"/>
</dbReference>
<evidence type="ECO:0000256" key="2">
    <source>
        <dbReference type="ARBA" id="ARBA00022679"/>
    </source>
</evidence>
<dbReference type="PANTHER" id="PTHR13610:SF11">
    <property type="entry name" value="METHYLTRANSFERASE DOMAIN-CONTAINING PROTEIN"/>
    <property type="match status" value="1"/>
</dbReference>
<dbReference type="GO" id="GO:0008168">
    <property type="term" value="F:methyltransferase activity"/>
    <property type="evidence" value="ECO:0007669"/>
    <property type="project" value="UniProtKB-KW"/>
</dbReference>
<dbReference type="InterPro" id="IPR025714">
    <property type="entry name" value="Methyltranfer_dom"/>
</dbReference>
<sequence>MSNSIKYFLFVGFFYWVSFEAKSQEDSASFADLVPFVTTPWEVVDAILELGKVTKDDVIIDLGSGDGRIPIRAAEKFGAKGIGVEIDAELVVLAISNAEKAGVSKMVEFYQGDLFAMDFSEATVLTLYLFPDINLKLRPRILQMKSGTRIISHRFDMGDWKPDATQVITLPDGKEHVIYLWIVP</sequence>
<evidence type="ECO:0000256" key="3">
    <source>
        <dbReference type="ARBA" id="ARBA00022691"/>
    </source>
</evidence>
<evidence type="ECO:0000313" key="5">
    <source>
        <dbReference type="EMBL" id="MFC0264119.1"/>
    </source>
</evidence>
<dbReference type="Pfam" id="PF13847">
    <property type="entry name" value="Methyltransf_31"/>
    <property type="match status" value="1"/>
</dbReference>
<dbReference type="SUPFAM" id="SSF53335">
    <property type="entry name" value="S-adenosyl-L-methionine-dependent methyltransferases"/>
    <property type="match status" value="1"/>
</dbReference>